<evidence type="ECO:0000313" key="1">
    <source>
        <dbReference type="EMBL" id="KAJ3485483.1"/>
    </source>
</evidence>
<comment type="caution">
    <text evidence="1">The sequence shown here is derived from an EMBL/GenBank/DDBJ whole genome shotgun (WGS) entry which is preliminary data.</text>
</comment>
<gene>
    <name evidence="1" type="ORF">NLG97_g6807</name>
</gene>
<keyword evidence="2" id="KW-1185">Reference proteome</keyword>
<name>A0ACC1QNL3_9HYPO</name>
<accession>A0ACC1QNL3</accession>
<protein>
    <submittedName>
        <fullName evidence="1">Uncharacterized protein</fullName>
    </submittedName>
</protein>
<evidence type="ECO:0000313" key="2">
    <source>
        <dbReference type="Proteomes" id="UP001148737"/>
    </source>
</evidence>
<sequence>MATDYKFEGWMGESAESADGKMVWKEFEPKKWEENDIDIKVTHSGICGSDLHTLRSGWGATRYPCVVGHEIVGVAVRVGSKAEGNIKVGDIVGVGAQSDSCLGRGPKPCKPCQVDEEPYCINGNINTYGSLHRNGDKAYGGYALYHRAPSHFVVRIPEGLAPEYAAPMLCGGVTVYSPLRHWGVGPGKKVAVAGVGGLGHFAVLFAKALGADEVVGISRRASKRDEALALGCDDYIATEDDADWAAHNAHRFDVIISTVSSAKMPLAEYLTTLALDGSMVQVGAPEEPVPLPVFPLILGRRSLAGSAIGSPKEIREMLQFAADKKVKPLVELRPMADANQAIVDMDAGKARFRYVLVNDN</sequence>
<reference evidence="1" key="1">
    <citation type="submission" date="2022-07" db="EMBL/GenBank/DDBJ databases">
        <title>Genome Sequence of Lecanicillium saksenae.</title>
        <authorList>
            <person name="Buettner E."/>
        </authorList>
    </citation>
    <scope>NUCLEOTIDE SEQUENCE</scope>
    <source>
        <strain evidence="1">VT-O1</strain>
    </source>
</reference>
<dbReference type="EMBL" id="JANAKD010000957">
    <property type="protein sequence ID" value="KAJ3485483.1"/>
    <property type="molecule type" value="Genomic_DNA"/>
</dbReference>
<organism evidence="1 2">
    <name type="scientific">Lecanicillium saksenae</name>
    <dbReference type="NCBI Taxonomy" id="468837"/>
    <lineage>
        <taxon>Eukaryota</taxon>
        <taxon>Fungi</taxon>
        <taxon>Dikarya</taxon>
        <taxon>Ascomycota</taxon>
        <taxon>Pezizomycotina</taxon>
        <taxon>Sordariomycetes</taxon>
        <taxon>Hypocreomycetidae</taxon>
        <taxon>Hypocreales</taxon>
        <taxon>Cordycipitaceae</taxon>
        <taxon>Lecanicillium</taxon>
    </lineage>
</organism>
<dbReference type="Proteomes" id="UP001148737">
    <property type="component" value="Unassembled WGS sequence"/>
</dbReference>
<proteinExistence type="predicted"/>